<sequence length="827" mass="94305">MKIPRNHPATIFDLFVALLVFVSVWSVLLLALHHFNPIIAVICGLLSFLLYVKLLTPKITRNGTFGLVIALILLLALLFRARPYFYLVGGWDAGLYMTMASHYEKDGSTFLTDHVRARLDSGQKELYDRYNLFELRDQIHGGLPKKYEGRHHPGIYITNLAKSKYVFQFYPLHPLWMSIFGSFLGDGNGVYSLVFFSLLSLVGFYLLTFEISGGDRFAACLAPFFLAINPAHVYFSKYPVADVVVLAFSSLSFYYLVKYFNEAGLGREPRPVYLFRSAGLMFCLFLTKISGFMYMPFYFVLLVTAALFLPRNGMRTQLLLYFGSVFVLFGVSVIYGLTYSFPYCYDIYGYSFRRVFGNDWEKSLTLFVGSSLLLGFLLIVSRNERLHGAMRNLVSRARGMLPFILYAVILAGVYRAYQVAFTEDFAGFSKRYEWILNMGWASLKYSNLLVVMSYLSPVACVLFLASIYHFGKRKDIITAALFVFLISFWTYGVVIRFATFFQYDWVRYMISELLPYSLLLISLYLGYLRSHKRVSNAIMILVVGLMSVYPLYFTSLHWAREIAVDVGPNGCLEAIAGHVGEGDLLLLCEHDITGPSGENVFDSEIMTPLSYYYGLPIFDIGNQRNLMSRDVIELTCGSGYRDVFLLSGRRIIRDFLATTDSLTYEFHKSAVSETFPPTSFVCSRRNLILYRVDKEILLEKLLNTARILPLHYCPDNLLNFHEGSRWTDGDSSIVGIRYTIKPEDRWLVLNTSGWTPLKDKELDLAVFADGSALKFSHKKANSYYFTLPDLRELMNIRITSATFVARHLGINDDTRALGVHVDSLSIE</sequence>
<reference evidence="2 3" key="1">
    <citation type="journal article" date="2017" name="ISME J.">
        <title>Energy and carbon metabolisms in a deep terrestrial subsurface fluid microbial community.</title>
        <authorList>
            <person name="Momper L."/>
            <person name="Jungbluth S.P."/>
            <person name="Lee M.D."/>
            <person name="Amend J.P."/>
        </authorList>
    </citation>
    <scope>NUCLEOTIDE SEQUENCE [LARGE SCALE GENOMIC DNA]</scope>
    <source>
        <strain evidence="2">SURF_17</strain>
    </source>
</reference>
<feature type="transmembrane region" description="Helical" evidence="1">
    <location>
        <begin position="295"/>
        <end position="311"/>
    </location>
</feature>
<feature type="transmembrane region" description="Helical" evidence="1">
    <location>
        <begin position="318"/>
        <end position="343"/>
    </location>
</feature>
<keyword evidence="1" id="KW-0812">Transmembrane</keyword>
<feature type="transmembrane region" description="Helical" evidence="1">
    <location>
        <begin position="477"/>
        <end position="499"/>
    </location>
</feature>
<evidence type="ECO:0008006" key="4">
    <source>
        <dbReference type="Google" id="ProtNLM"/>
    </source>
</evidence>
<keyword evidence="1" id="KW-1133">Transmembrane helix</keyword>
<gene>
    <name evidence="2" type="ORF">C4532_12065</name>
</gene>
<proteinExistence type="predicted"/>
<keyword evidence="1" id="KW-0472">Membrane</keyword>
<comment type="caution">
    <text evidence="2">The sequence shown here is derived from an EMBL/GenBank/DDBJ whole genome shotgun (WGS) entry which is preliminary data.</text>
</comment>
<feature type="transmembrane region" description="Helical" evidence="1">
    <location>
        <begin position="505"/>
        <end position="527"/>
    </location>
</feature>
<feature type="transmembrane region" description="Helical" evidence="1">
    <location>
        <begin position="216"/>
        <end position="235"/>
    </location>
</feature>
<evidence type="ECO:0000313" key="3">
    <source>
        <dbReference type="Proteomes" id="UP000285961"/>
    </source>
</evidence>
<feature type="transmembrane region" description="Helical" evidence="1">
    <location>
        <begin position="363"/>
        <end position="380"/>
    </location>
</feature>
<organism evidence="2 3">
    <name type="scientific">Candidatus Abyssobacteria bacterium SURF_17</name>
    <dbReference type="NCBI Taxonomy" id="2093361"/>
    <lineage>
        <taxon>Bacteria</taxon>
        <taxon>Pseudomonadati</taxon>
        <taxon>Candidatus Hydrogenedentota</taxon>
        <taxon>Candidatus Abyssobacteria</taxon>
    </lineage>
</organism>
<evidence type="ECO:0000313" key="2">
    <source>
        <dbReference type="EMBL" id="RJP68704.1"/>
    </source>
</evidence>
<evidence type="ECO:0000256" key="1">
    <source>
        <dbReference type="SAM" id="Phobius"/>
    </source>
</evidence>
<name>A0A419EW02_9BACT</name>
<protein>
    <recommendedName>
        <fullName evidence="4">Glycosyltransferase RgtA/B/C/D-like domain-containing protein</fullName>
    </recommendedName>
</protein>
<feature type="transmembrane region" description="Helical" evidence="1">
    <location>
        <begin position="38"/>
        <end position="56"/>
    </location>
</feature>
<feature type="transmembrane region" description="Helical" evidence="1">
    <location>
        <begin position="63"/>
        <end position="81"/>
    </location>
</feature>
<dbReference type="Proteomes" id="UP000285961">
    <property type="component" value="Unassembled WGS sequence"/>
</dbReference>
<feature type="transmembrane region" description="Helical" evidence="1">
    <location>
        <begin position="400"/>
        <end position="417"/>
    </location>
</feature>
<feature type="transmembrane region" description="Helical" evidence="1">
    <location>
        <begin position="12"/>
        <end position="32"/>
    </location>
</feature>
<feature type="transmembrane region" description="Helical" evidence="1">
    <location>
        <begin position="190"/>
        <end position="209"/>
    </location>
</feature>
<feature type="transmembrane region" description="Helical" evidence="1">
    <location>
        <begin position="448"/>
        <end position="470"/>
    </location>
</feature>
<accession>A0A419EW02</accession>
<dbReference type="EMBL" id="QZKI01000089">
    <property type="protein sequence ID" value="RJP68704.1"/>
    <property type="molecule type" value="Genomic_DNA"/>
</dbReference>
<feature type="transmembrane region" description="Helical" evidence="1">
    <location>
        <begin position="534"/>
        <end position="552"/>
    </location>
</feature>
<dbReference type="AlphaFoldDB" id="A0A419EW02"/>